<accession>A0A8J5ISG5</accession>
<dbReference type="EMBL" id="JAENGY010001863">
    <property type="protein sequence ID" value="KAG6946543.1"/>
    <property type="molecule type" value="Genomic_DNA"/>
</dbReference>
<evidence type="ECO:0000313" key="2">
    <source>
        <dbReference type="Proteomes" id="UP000709295"/>
    </source>
</evidence>
<dbReference type="AlphaFoldDB" id="A0A8J5ISG5"/>
<keyword evidence="2" id="KW-1185">Reference proteome</keyword>
<protein>
    <submittedName>
        <fullName evidence="1">Uncharacterized protein</fullName>
    </submittedName>
</protein>
<proteinExistence type="predicted"/>
<evidence type="ECO:0000313" key="1">
    <source>
        <dbReference type="EMBL" id="KAG6946543.1"/>
    </source>
</evidence>
<organism evidence="1 2">
    <name type="scientific">Phytophthora aleatoria</name>
    <dbReference type="NCBI Taxonomy" id="2496075"/>
    <lineage>
        <taxon>Eukaryota</taxon>
        <taxon>Sar</taxon>
        <taxon>Stramenopiles</taxon>
        <taxon>Oomycota</taxon>
        <taxon>Peronosporomycetes</taxon>
        <taxon>Peronosporales</taxon>
        <taxon>Peronosporaceae</taxon>
        <taxon>Phytophthora</taxon>
    </lineage>
</organism>
<sequence length="52" mass="5995">MSLNGLASTISHLEQRRQNSYYHLLSIFAYGCNEIMIETLRISLPDELPPEE</sequence>
<dbReference type="Proteomes" id="UP000709295">
    <property type="component" value="Unassembled WGS sequence"/>
</dbReference>
<reference evidence="1" key="1">
    <citation type="submission" date="2021-01" db="EMBL/GenBank/DDBJ databases">
        <title>Phytophthora aleatoria, a newly-described species from Pinus radiata is distinct from Phytophthora cactorum isolates based on comparative genomics.</title>
        <authorList>
            <person name="Mcdougal R."/>
            <person name="Panda P."/>
            <person name="Williams N."/>
            <person name="Studholme D.J."/>
        </authorList>
    </citation>
    <scope>NUCLEOTIDE SEQUENCE</scope>
    <source>
        <strain evidence="1">NZFS 4037</strain>
    </source>
</reference>
<comment type="caution">
    <text evidence="1">The sequence shown here is derived from an EMBL/GenBank/DDBJ whole genome shotgun (WGS) entry which is preliminary data.</text>
</comment>
<gene>
    <name evidence="1" type="ORF">JG688_00015998</name>
</gene>
<name>A0A8J5ISG5_9STRA</name>